<feature type="binding site" evidence="10">
    <location>
        <position position="290"/>
    </location>
    <ligand>
        <name>UDP-N-acetyl-alpha-D-glucosamine</name>
        <dbReference type="ChEBI" id="CHEBI:57705"/>
    </ligand>
</feature>
<feature type="domain" description="Glycosyltransferase family 28 N-terminal" evidence="11">
    <location>
        <begin position="5"/>
        <end position="142"/>
    </location>
</feature>
<evidence type="ECO:0000256" key="10">
    <source>
        <dbReference type="HAMAP-Rule" id="MF_00033"/>
    </source>
</evidence>
<sequence length="362" mass="37711">MGQRIAILAGGTGGHIFPALAVAEMLRQAGAEVFWVGTRAGMEARLVPEQGLAIEWIGIEGVRGKGAGAWLKAPMRLGRAVGQAHAILRQQQPGAVLGMGGFVSAPGGLAAQLLGIPLLIHEQNSIPGLANRLLAHIADRVFESFPGSFPSRRGAILSGNPVRQAIIELPPPEERMQGRTGPAHLLVLGGSLGAQALNRTLPQALALLDPAKRPLVLHQAGERLLAEAQAAYQAAGLTAEVVPFIRDMAAAYAWADLVVCRAGALTVSELAAAGLGAILVPYPYAVDDHQRANARYLAEAGAARLIIQQELTPEHLAATLRPLLADRAACLSLAQAAHRLARPQAAAEIASACLELAAGRDV</sequence>
<evidence type="ECO:0000256" key="3">
    <source>
        <dbReference type="ARBA" id="ARBA00022676"/>
    </source>
</evidence>
<gene>
    <name evidence="10 13" type="primary">murG</name>
    <name evidence="13" type="ORF">GWK36_10760</name>
</gene>
<evidence type="ECO:0000256" key="1">
    <source>
        <dbReference type="ARBA" id="ARBA00022475"/>
    </source>
</evidence>
<protein>
    <recommendedName>
        <fullName evidence="10">UDP-N-acetylglucosamine--N-acetylmuramyl-(pentapeptide) pyrophosphoryl-undecaprenol N-acetylglucosamine transferase</fullName>
        <ecNumber evidence="10">2.4.1.227</ecNumber>
    </recommendedName>
    <alternativeName>
        <fullName evidence="10">Undecaprenyl-PP-MurNAc-pentapeptide-UDPGlcNAc GlcNAc transferase</fullName>
    </alternativeName>
</protein>
<dbReference type="PANTHER" id="PTHR21015">
    <property type="entry name" value="UDP-N-ACETYLGLUCOSAMINE--N-ACETYLMURAMYL-(PENTAPEPTIDE) PYROPHOSPHORYL-UNDECAPRENOL N-ACETYLGLUCOSAMINE TRANSFERASE 1"/>
    <property type="match status" value="1"/>
</dbReference>
<evidence type="ECO:0000256" key="2">
    <source>
        <dbReference type="ARBA" id="ARBA00022618"/>
    </source>
</evidence>
<dbReference type="GO" id="GO:0051301">
    <property type="term" value="P:cell division"/>
    <property type="evidence" value="ECO:0007669"/>
    <property type="project" value="UniProtKB-KW"/>
</dbReference>
<dbReference type="SUPFAM" id="SSF53756">
    <property type="entry name" value="UDP-Glycosyltransferase/glycogen phosphorylase"/>
    <property type="match status" value="1"/>
</dbReference>
<dbReference type="CDD" id="cd03785">
    <property type="entry name" value="GT28_MurG"/>
    <property type="match status" value="1"/>
</dbReference>
<evidence type="ECO:0000313" key="13">
    <source>
        <dbReference type="EMBL" id="QIK38380.1"/>
    </source>
</evidence>
<evidence type="ECO:0000256" key="5">
    <source>
        <dbReference type="ARBA" id="ARBA00022960"/>
    </source>
</evidence>
<dbReference type="Pfam" id="PF04101">
    <property type="entry name" value="Glyco_tran_28_C"/>
    <property type="match status" value="1"/>
</dbReference>
<evidence type="ECO:0000256" key="7">
    <source>
        <dbReference type="ARBA" id="ARBA00023136"/>
    </source>
</evidence>
<keyword evidence="3 10" id="KW-0328">Glycosyltransferase</keyword>
<dbReference type="EMBL" id="CP048029">
    <property type="protein sequence ID" value="QIK38380.1"/>
    <property type="molecule type" value="Genomic_DNA"/>
</dbReference>
<feature type="binding site" evidence="10">
    <location>
        <begin position="12"/>
        <end position="14"/>
    </location>
    <ligand>
        <name>UDP-N-acetyl-alpha-D-glucosamine</name>
        <dbReference type="ChEBI" id="CHEBI:57705"/>
    </ligand>
</feature>
<dbReference type="InterPro" id="IPR006009">
    <property type="entry name" value="GlcNAc_MurG"/>
</dbReference>
<dbReference type="RefSeq" id="WP_166271139.1">
    <property type="nucleotide sequence ID" value="NZ_CP048029.1"/>
</dbReference>
<comment type="pathway">
    <text evidence="10">Cell wall biogenesis; peptidoglycan biosynthesis.</text>
</comment>
<feature type="domain" description="Glycosyl transferase family 28 C-terminal" evidence="12">
    <location>
        <begin position="185"/>
        <end position="339"/>
    </location>
</feature>
<dbReference type="GO" id="GO:0071555">
    <property type="term" value="P:cell wall organization"/>
    <property type="evidence" value="ECO:0007669"/>
    <property type="project" value="UniProtKB-KW"/>
</dbReference>
<keyword evidence="9 10" id="KW-0961">Cell wall biogenesis/degradation</keyword>
<evidence type="ECO:0000256" key="9">
    <source>
        <dbReference type="ARBA" id="ARBA00023316"/>
    </source>
</evidence>
<keyword evidence="6 10" id="KW-0573">Peptidoglycan synthesis</keyword>
<dbReference type="KEGG" id="cjap:GWK36_10760"/>
<keyword evidence="2 10" id="KW-0132">Cell division</keyword>
<dbReference type="GO" id="GO:0008360">
    <property type="term" value="P:regulation of cell shape"/>
    <property type="evidence" value="ECO:0007669"/>
    <property type="project" value="UniProtKB-KW"/>
</dbReference>
<dbReference type="NCBIfam" id="TIGR01133">
    <property type="entry name" value="murG"/>
    <property type="match status" value="1"/>
</dbReference>
<dbReference type="GO" id="GO:0005886">
    <property type="term" value="C:plasma membrane"/>
    <property type="evidence" value="ECO:0007669"/>
    <property type="project" value="UniProtKB-SubCell"/>
</dbReference>
<dbReference type="UniPathway" id="UPA00219"/>
<dbReference type="PANTHER" id="PTHR21015:SF22">
    <property type="entry name" value="GLYCOSYLTRANSFERASE"/>
    <property type="match status" value="1"/>
</dbReference>
<dbReference type="GO" id="GO:0009252">
    <property type="term" value="P:peptidoglycan biosynthetic process"/>
    <property type="evidence" value="ECO:0007669"/>
    <property type="project" value="UniProtKB-UniRule"/>
</dbReference>
<feature type="binding site" evidence="10">
    <location>
        <position position="191"/>
    </location>
    <ligand>
        <name>UDP-N-acetyl-alpha-D-glucosamine</name>
        <dbReference type="ChEBI" id="CHEBI:57705"/>
    </ligand>
</feature>
<comment type="subcellular location">
    <subcellularLocation>
        <location evidence="10">Cell membrane</location>
        <topology evidence="10">Peripheral membrane protein</topology>
        <orientation evidence="10">Cytoplasmic side</orientation>
    </subcellularLocation>
</comment>
<evidence type="ECO:0000259" key="11">
    <source>
        <dbReference type="Pfam" id="PF03033"/>
    </source>
</evidence>
<keyword evidence="7 10" id="KW-0472">Membrane</keyword>
<keyword evidence="5 10" id="KW-0133">Cell shape</keyword>
<dbReference type="HAMAP" id="MF_00033">
    <property type="entry name" value="MurG"/>
    <property type="match status" value="1"/>
</dbReference>
<feature type="binding site" evidence="10">
    <location>
        <position position="124"/>
    </location>
    <ligand>
        <name>UDP-N-acetyl-alpha-D-glucosamine</name>
        <dbReference type="ChEBI" id="CHEBI:57705"/>
    </ligand>
</feature>
<dbReference type="InterPro" id="IPR004276">
    <property type="entry name" value="GlycoTrans_28_N"/>
</dbReference>
<dbReference type="InterPro" id="IPR007235">
    <property type="entry name" value="Glyco_trans_28_C"/>
</dbReference>
<evidence type="ECO:0000256" key="4">
    <source>
        <dbReference type="ARBA" id="ARBA00022679"/>
    </source>
</evidence>
<comment type="catalytic activity">
    <reaction evidence="10">
        <text>di-trans,octa-cis-undecaprenyl diphospho-N-acetyl-alpha-D-muramoyl-L-alanyl-D-glutamyl-meso-2,6-diaminopimeloyl-D-alanyl-D-alanine + UDP-N-acetyl-alpha-D-glucosamine = di-trans,octa-cis-undecaprenyl diphospho-[N-acetyl-alpha-D-glucosaminyl-(1-&gt;4)]-N-acetyl-alpha-D-muramoyl-L-alanyl-D-glutamyl-meso-2,6-diaminopimeloyl-D-alanyl-D-alanine + UDP + H(+)</text>
        <dbReference type="Rhea" id="RHEA:31227"/>
        <dbReference type="ChEBI" id="CHEBI:15378"/>
        <dbReference type="ChEBI" id="CHEBI:57705"/>
        <dbReference type="ChEBI" id="CHEBI:58223"/>
        <dbReference type="ChEBI" id="CHEBI:61387"/>
        <dbReference type="ChEBI" id="CHEBI:61388"/>
        <dbReference type="EC" id="2.4.1.227"/>
    </reaction>
</comment>
<evidence type="ECO:0000256" key="6">
    <source>
        <dbReference type="ARBA" id="ARBA00022984"/>
    </source>
</evidence>
<dbReference type="Proteomes" id="UP000502699">
    <property type="component" value="Chromosome"/>
</dbReference>
<keyword evidence="4 10" id="KW-0808">Transferase</keyword>
<comment type="similarity">
    <text evidence="10">Belongs to the glycosyltransferase 28 family. MurG subfamily.</text>
</comment>
<reference evidence="14" key="1">
    <citation type="submission" date="2020-01" db="EMBL/GenBank/DDBJ databases">
        <title>Caldichromatium gen. nov., sp. nov., a thermophilic purple sulfur bacterium member of the family Chromatiaceae isolated from Nakabusa hot spring, Japan.</title>
        <authorList>
            <person name="Saini M.K."/>
            <person name="Hanada S."/>
            <person name="Tank M."/>
        </authorList>
    </citation>
    <scope>NUCLEOTIDE SEQUENCE [LARGE SCALE GENOMIC DNA]</scope>
    <source>
        <strain evidence="14">No.7</strain>
    </source>
</reference>
<feature type="binding site" evidence="10">
    <location>
        <begin position="264"/>
        <end position="269"/>
    </location>
    <ligand>
        <name>UDP-N-acetyl-alpha-D-glucosamine</name>
        <dbReference type="ChEBI" id="CHEBI:57705"/>
    </ligand>
</feature>
<keyword evidence="8 10" id="KW-0131">Cell cycle</keyword>
<feature type="binding site" evidence="10">
    <location>
        <position position="163"/>
    </location>
    <ligand>
        <name>UDP-N-acetyl-alpha-D-glucosamine</name>
        <dbReference type="ChEBI" id="CHEBI:57705"/>
    </ligand>
</feature>
<evidence type="ECO:0000259" key="12">
    <source>
        <dbReference type="Pfam" id="PF04101"/>
    </source>
</evidence>
<name>A0A6G7VEQ0_9GAMM</name>
<dbReference type="Gene3D" id="3.40.50.2000">
    <property type="entry name" value="Glycogen Phosphorylase B"/>
    <property type="match status" value="2"/>
</dbReference>
<accession>A0A6G7VEQ0</accession>
<comment type="function">
    <text evidence="10">Cell wall formation. Catalyzes the transfer of a GlcNAc subunit on undecaprenyl-pyrophosphoryl-MurNAc-pentapeptide (lipid intermediate I) to form undecaprenyl-pyrophosphoryl-MurNAc-(pentapeptide)GlcNAc (lipid intermediate II).</text>
</comment>
<evidence type="ECO:0000313" key="14">
    <source>
        <dbReference type="Proteomes" id="UP000502699"/>
    </source>
</evidence>
<dbReference type="Pfam" id="PF03033">
    <property type="entry name" value="Glyco_transf_28"/>
    <property type="match status" value="1"/>
</dbReference>
<feature type="binding site" evidence="10">
    <location>
        <position position="245"/>
    </location>
    <ligand>
        <name>UDP-N-acetyl-alpha-D-glucosamine</name>
        <dbReference type="ChEBI" id="CHEBI:57705"/>
    </ligand>
</feature>
<dbReference type="GO" id="GO:0005975">
    <property type="term" value="P:carbohydrate metabolic process"/>
    <property type="evidence" value="ECO:0007669"/>
    <property type="project" value="InterPro"/>
</dbReference>
<keyword evidence="1 10" id="KW-1003">Cell membrane</keyword>
<evidence type="ECO:0000256" key="8">
    <source>
        <dbReference type="ARBA" id="ARBA00023306"/>
    </source>
</evidence>
<proteinExistence type="inferred from homology"/>
<dbReference type="AlphaFoldDB" id="A0A6G7VEQ0"/>
<keyword evidence="14" id="KW-1185">Reference proteome</keyword>
<organism evidence="13 14">
    <name type="scientific">Caldichromatium japonicum</name>
    <dbReference type="NCBI Taxonomy" id="2699430"/>
    <lineage>
        <taxon>Bacteria</taxon>
        <taxon>Pseudomonadati</taxon>
        <taxon>Pseudomonadota</taxon>
        <taxon>Gammaproteobacteria</taxon>
        <taxon>Chromatiales</taxon>
        <taxon>Chromatiaceae</taxon>
        <taxon>Caldichromatium</taxon>
    </lineage>
</organism>
<dbReference type="GO" id="GO:0050511">
    <property type="term" value="F:undecaprenyldiphospho-muramoylpentapeptide beta-N-acetylglucosaminyltransferase activity"/>
    <property type="evidence" value="ECO:0007669"/>
    <property type="project" value="UniProtKB-UniRule"/>
</dbReference>
<dbReference type="EC" id="2.4.1.227" evidence="10"/>